<evidence type="ECO:0000313" key="1">
    <source>
        <dbReference type="EMBL" id="RHE39577.1"/>
    </source>
</evidence>
<evidence type="ECO:0000313" key="2">
    <source>
        <dbReference type="Proteomes" id="UP000283745"/>
    </source>
</evidence>
<keyword evidence="1" id="KW-0378">Hydrolase</keyword>
<dbReference type="SUPFAM" id="SSF53474">
    <property type="entry name" value="alpha/beta-Hydrolases"/>
    <property type="match status" value="1"/>
</dbReference>
<dbReference type="PANTHER" id="PTHR23025">
    <property type="entry name" value="TRIACYLGLYCEROL LIPASE"/>
    <property type="match status" value="1"/>
</dbReference>
<proteinExistence type="predicted"/>
<name>A0A414EL27_9FIRM</name>
<gene>
    <name evidence="1" type="ORF">DW740_10065</name>
</gene>
<sequence>MKKQFHNEEVIKREQARMQNRACRPHLYGKKITVPTRNGSMHAFIYNKENLHPGYLIVEVHGGGFMYNTAADDDDFCHFIHQTLGIPVIACDYSLTPEHPFPIGLEDVYDCVLHALSMKELKAQPDRIILWGHSAGANLAAGTVYMARENQQFTPCMQILDYPYMDPYRSSAERRPIRNSVSGKLMDTFAHYYTKSPDELRNVLISPILYPAETFTDMPRTFILLCGRDNLNEGGKKYGLLLRKAKVPVTFYYVREALHGFIENHFNYEYIPSITKMQITRRQHELAEKSVKHICRWISRQIKDL</sequence>
<protein>
    <submittedName>
        <fullName evidence="1">Alpha/beta hydrolase</fullName>
    </submittedName>
</protein>
<dbReference type="GO" id="GO:0004806">
    <property type="term" value="F:triacylglycerol lipase activity"/>
    <property type="evidence" value="ECO:0007669"/>
    <property type="project" value="TreeGrafter"/>
</dbReference>
<dbReference type="InterPro" id="IPR029058">
    <property type="entry name" value="AB_hydrolase_fold"/>
</dbReference>
<dbReference type="InterPro" id="IPR013094">
    <property type="entry name" value="AB_hydrolase_3"/>
</dbReference>
<reference evidence="1 2" key="1">
    <citation type="submission" date="2018-08" db="EMBL/GenBank/DDBJ databases">
        <title>A genome reference for cultivated species of the human gut microbiota.</title>
        <authorList>
            <person name="Zou Y."/>
            <person name="Xue W."/>
            <person name="Luo G."/>
        </authorList>
    </citation>
    <scope>NUCLEOTIDE SEQUENCE [LARGE SCALE GENOMIC DNA]</scope>
    <source>
        <strain evidence="1 2">AM28-23</strain>
    </source>
</reference>
<dbReference type="AlphaFoldDB" id="A0A414EL27"/>
<dbReference type="PANTHER" id="PTHR23025:SF4">
    <property type="entry name" value="ALPHA_BETA HYDROLASE FOLD-3 DOMAIN-CONTAINING PROTEIN"/>
    <property type="match status" value="1"/>
</dbReference>
<accession>A0A414EL27</accession>
<dbReference type="RefSeq" id="WP_118039986.1">
    <property type="nucleotide sequence ID" value="NZ_CABJFK010000007.1"/>
</dbReference>
<comment type="caution">
    <text evidence="1">The sequence shown here is derived from an EMBL/GenBank/DDBJ whole genome shotgun (WGS) entry which is preliminary data.</text>
</comment>
<organism evidence="1 2">
    <name type="scientific">Blautia obeum</name>
    <dbReference type="NCBI Taxonomy" id="40520"/>
    <lineage>
        <taxon>Bacteria</taxon>
        <taxon>Bacillati</taxon>
        <taxon>Bacillota</taxon>
        <taxon>Clostridia</taxon>
        <taxon>Lachnospirales</taxon>
        <taxon>Lachnospiraceae</taxon>
        <taxon>Blautia</taxon>
    </lineage>
</organism>
<dbReference type="Proteomes" id="UP000283745">
    <property type="component" value="Unassembled WGS sequence"/>
</dbReference>
<dbReference type="Gene3D" id="3.40.50.1820">
    <property type="entry name" value="alpha/beta hydrolase"/>
    <property type="match status" value="1"/>
</dbReference>
<dbReference type="GO" id="GO:0005829">
    <property type="term" value="C:cytosol"/>
    <property type="evidence" value="ECO:0007669"/>
    <property type="project" value="TreeGrafter"/>
</dbReference>
<dbReference type="EMBL" id="QSKF01000007">
    <property type="protein sequence ID" value="RHE39577.1"/>
    <property type="molecule type" value="Genomic_DNA"/>
</dbReference>
<dbReference type="Pfam" id="PF07859">
    <property type="entry name" value="Abhydrolase_3"/>
    <property type="match status" value="1"/>
</dbReference>
<dbReference type="GO" id="GO:0019433">
    <property type="term" value="P:triglyceride catabolic process"/>
    <property type="evidence" value="ECO:0007669"/>
    <property type="project" value="TreeGrafter"/>
</dbReference>
<dbReference type="GO" id="GO:0004771">
    <property type="term" value="F:sterol ester esterase activity"/>
    <property type="evidence" value="ECO:0007669"/>
    <property type="project" value="TreeGrafter"/>
</dbReference>